<dbReference type="Pfam" id="PF07714">
    <property type="entry name" value="PK_Tyr_Ser-Thr"/>
    <property type="match status" value="1"/>
</dbReference>
<dbReference type="InterPro" id="IPR011009">
    <property type="entry name" value="Kinase-like_dom_sf"/>
</dbReference>
<keyword evidence="3" id="KW-0157">Chromophore</keyword>
<dbReference type="SUPFAM" id="SSF56112">
    <property type="entry name" value="Protein kinase-like (PK-like)"/>
    <property type="match status" value="1"/>
</dbReference>
<name>A0AAV0S081_9ROSI</name>
<accession>A0AAV0S081</accession>
<gene>
    <name evidence="6" type="ORF">LITE_LOCUS50914</name>
</gene>
<dbReference type="InterPro" id="IPR051681">
    <property type="entry name" value="Ser/Thr_Kinases-Pseudokinases"/>
</dbReference>
<evidence type="ECO:0000256" key="2">
    <source>
        <dbReference type="ARBA" id="ARBA00022606"/>
    </source>
</evidence>
<evidence type="ECO:0000256" key="4">
    <source>
        <dbReference type="ARBA" id="ARBA00023170"/>
    </source>
</evidence>
<proteinExistence type="predicted"/>
<dbReference type="PANTHER" id="PTHR44329">
    <property type="entry name" value="SERINE/THREONINE-PROTEIN KINASE TNNI3K-RELATED"/>
    <property type="match status" value="1"/>
</dbReference>
<reference evidence="6" key="1">
    <citation type="submission" date="2022-08" db="EMBL/GenBank/DDBJ databases">
        <authorList>
            <person name="Gutierrez-Valencia J."/>
        </authorList>
    </citation>
    <scope>NUCLEOTIDE SEQUENCE</scope>
</reference>
<dbReference type="PROSITE" id="PS50112">
    <property type="entry name" value="PAS"/>
    <property type="match status" value="1"/>
</dbReference>
<keyword evidence="1" id="KW-0600">Photoreceptor protein</keyword>
<keyword evidence="4" id="KW-0675">Receptor</keyword>
<keyword evidence="2" id="KW-0716">Sensory transduction</keyword>
<protein>
    <recommendedName>
        <fullName evidence="5">PAS domain-containing protein</fullName>
    </recommendedName>
</protein>
<evidence type="ECO:0000313" key="6">
    <source>
        <dbReference type="EMBL" id="CAI0626569.1"/>
    </source>
</evidence>
<evidence type="ECO:0000256" key="1">
    <source>
        <dbReference type="ARBA" id="ARBA00022543"/>
    </source>
</evidence>
<dbReference type="InterPro" id="IPR035965">
    <property type="entry name" value="PAS-like_dom_sf"/>
</dbReference>
<organism evidence="6 7">
    <name type="scientific">Linum tenue</name>
    <dbReference type="NCBI Taxonomy" id="586396"/>
    <lineage>
        <taxon>Eukaryota</taxon>
        <taxon>Viridiplantae</taxon>
        <taxon>Streptophyta</taxon>
        <taxon>Embryophyta</taxon>
        <taxon>Tracheophyta</taxon>
        <taxon>Spermatophyta</taxon>
        <taxon>Magnoliopsida</taxon>
        <taxon>eudicotyledons</taxon>
        <taxon>Gunneridae</taxon>
        <taxon>Pentapetalae</taxon>
        <taxon>rosids</taxon>
        <taxon>fabids</taxon>
        <taxon>Malpighiales</taxon>
        <taxon>Linaceae</taxon>
        <taxon>Linum</taxon>
    </lineage>
</organism>
<evidence type="ECO:0000313" key="7">
    <source>
        <dbReference type="Proteomes" id="UP001154282"/>
    </source>
</evidence>
<dbReference type="CDD" id="cd00130">
    <property type="entry name" value="PAS"/>
    <property type="match status" value="1"/>
</dbReference>
<keyword evidence="7" id="KW-1185">Reference proteome</keyword>
<feature type="domain" description="PAS" evidence="5">
    <location>
        <begin position="22"/>
        <end position="65"/>
    </location>
</feature>
<comment type="caution">
    <text evidence="6">The sequence shown here is derived from an EMBL/GenBank/DDBJ whole genome shotgun (WGS) entry which is preliminary data.</text>
</comment>
<dbReference type="InterPro" id="IPR001245">
    <property type="entry name" value="Ser-Thr/Tyr_kinase_cat_dom"/>
</dbReference>
<dbReference type="Gene3D" id="3.30.200.20">
    <property type="entry name" value="Phosphorylase Kinase, domain 1"/>
    <property type="match status" value="1"/>
</dbReference>
<dbReference type="InterPro" id="IPR000014">
    <property type="entry name" value="PAS"/>
</dbReference>
<dbReference type="EMBL" id="CAMGYJ010000011">
    <property type="protein sequence ID" value="CAI0626569.1"/>
    <property type="molecule type" value="Genomic_DNA"/>
</dbReference>
<dbReference type="Gene3D" id="3.30.450.20">
    <property type="entry name" value="PAS domain"/>
    <property type="match status" value="1"/>
</dbReference>
<sequence length="204" mass="22384">MTAEEGVPGGGGSLPSKFRCRNRGAENLYGYSAAEALGRHLLELIVDPSDTTIAQNIVHLVFQGESWAGQFPMSTKSGDRLTVVVGTIGRCGIPGLVGTVYHVPCGMDQYVLLLLPLFIDVAVKVFSKQEYSDSVILSFRQEVSLTKRLRHPNVMLFMGAMSSPRRFCIITEFQLRGKFVSVTPTKHSKTRVGMESEHGIGYCK</sequence>
<dbReference type="Proteomes" id="UP001154282">
    <property type="component" value="Unassembled WGS sequence"/>
</dbReference>
<dbReference type="AlphaFoldDB" id="A0AAV0S081"/>
<dbReference type="SUPFAM" id="SSF55785">
    <property type="entry name" value="PYP-like sensor domain (PAS domain)"/>
    <property type="match status" value="1"/>
</dbReference>
<evidence type="ECO:0000256" key="3">
    <source>
        <dbReference type="ARBA" id="ARBA00022991"/>
    </source>
</evidence>
<dbReference type="GO" id="GO:0004674">
    <property type="term" value="F:protein serine/threonine kinase activity"/>
    <property type="evidence" value="ECO:0007669"/>
    <property type="project" value="TreeGrafter"/>
</dbReference>
<dbReference type="GO" id="GO:0009881">
    <property type="term" value="F:photoreceptor activity"/>
    <property type="evidence" value="ECO:0007669"/>
    <property type="project" value="UniProtKB-KW"/>
</dbReference>
<dbReference type="PANTHER" id="PTHR44329:SF47">
    <property type="entry name" value="SERINE_THREONINE-PROTEIN KINASE ROCO5-RELATED"/>
    <property type="match status" value="1"/>
</dbReference>
<evidence type="ECO:0000259" key="5">
    <source>
        <dbReference type="PROSITE" id="PS50112"/>
    </source>
</evidence>